<gene>
    <name evidence="1" type="ordered locus">BMAA0384</name>
</gene>
<dbReference type="SUPFAM" id="SSF54909">
    <property type="entry name" value="Dimeric alpha+beta barrel"/>
    <property type="match status" value="1"/>
</dbReference>
<evidence type="ECO:0008006" key="3">
    <source>
        <dbReference type="Google" id="ProtNLM"/>
    </source>
</evidence>
<dbReference type="EMBL" id="CP000011">
    <property type="protein sequence ID" value="AAU47125.1"/>
    <property type="molecule type" value="Genomic_DNA"/>
</dbReference>
<dbReference type="KEGG" id="bma:BMAA0384"/>
<dbReference type="Proteomes" id="UP000006693">
    <property type="component" value="Chromosome 2"/>
</dbReference>
<dbReference type="eggNOG" id="COG2329">
    <property type="taxonomic scope" value="Bacteria"/>
</dbReference>
<dbReference type="HOGENOM" id="CLU_148511_0_0_4"/>
<sequence>MNRRPSCQAGWARETCPCQLGPTYRIPAERETRCPNNLRRARSVLVITVITSFQLPAPLAREEARSLFLRAAPKHQGVVGLCANTMSCRKAEGRVYLWNARAQAETMYTDAWKASAYETFGTFPSITYFESPAVVDNATNAIFSDE</sequence>
<name>A0A0H2WF44_BURMA</name>
<dbReference type="AlphaFoldDB" id="A0A0H2WF44"/>
<protein>
    <recommendedName>
        <fullName evidence="3">Monooxygenase</fullName>
    </recommendedName>
</protein>
<reference evidence="1 2" key="1">
    <citation type="journal article" date="2004" name="Proc. Natl. Acad. Sci. U.S.A.">
        <title>Structural flexibility in the Burkholderia mallei genome.</title>
        <authorList>
            <person name="Nierman W.C."/>
            <person name="DeShazer D."/>
            <person name="Kim H.S."/>
            <person name="Tettelin H."/>
            <person name="Nelson K.E."/>
            <person name="Feldblyum T."/>
            <person name="Ulrich R.L."/>
            <person name="Ronning C.M."/>
            <person name="Brinkac L.M."/>
            <person name="Daugherty S.C."/>
            <person name="Davidsen T.D."/>
            <person name="Deboy R.T."/>
            <person name="Dimitrov G."/>
            <person name="Dodson R.J."/>
            <person name="Durkin A.S."/>
            <person name="Gwinn M.L."/>
            <person name="Haft D.H."/>
            <person name="Khouri H."/>
            <person name="Kolonay J.F."/>
            <person name="Madupu R."/>
            <person name="Mohammoud Y."/>
            <person name="Nelson W.C."/>
            <person name="Radune D."/>
            <person name="Romero C.M."/>
            <person name="Sarria S."/>
            <person name="Selengut J."/>
            <person name="Shamblin C."/>
            <person name="Sullivan S.A."/>
            <person name="White O."/>
            <person name="Yu Y."/>
            <person name="Zafar N."/>
            <person name="Zhou L."/>
            <person name="Fraser C.M."/>
        </authorList>
    </citation>
    <scope>NUCLEOTIDE SEQUENCE [LARGE SCALE GENOMIC DNA]</scope>
    <source>
        <strain evidence="1 2">ATCC 23344</strain>
    </source>
</reference>
<proteinExistence type="predicted"/>
<keyword evidence="2" id="KW-1185">Reference proteome</keyword>
<dbReference type="PATRIC" id="fig|243160.12.peg.3879"/>
<dbReference type="InterPro" id="IPR011008">
    <property type="entry name" value="Dimeric_a/b-barrel"/>
</dbReference>
<organism evidence="1 2">
    <name type="scientific">Burkholderia mallei (strain ATCC 23344)</name>
    <dbReference type="NCBI Taxonomy" id="243160"/>
    <lineage>
        <taxon>Bacteria</taxon>
        <taxon>Pseudomonadati</taxon>
        <taxon>Pseudomonadota</taxon>
        <taxon>Betaproteobacteria</taxon>
        <taxon>Burkholderiales</taxon>
        <taxon>Burkholderiaceae</taxon>
        <taxon>Burkholderia</taxon>
        <taxon>pseudomallei group</taxon>
    </lineage>
</organism>
<evidence type="ECO:0000313" key="2">
    <source>
        <dbReference type="Proteomes" id="UP000006693"/>
    </source>
</evidence>
<accession>A0A0H2WF44</accession>
<evidence type="ECO:0000313" key="1">
    <source>
        <dbReference type="EMBL" id="AAU47125.1"/>
    </source>
</evidence>